<evidence type="ECO:0000313" key="2">
    <source>
        <dbReference type="EMBL" id="PSF10661.1"/>
    </source>
</evidence>
<feature type="transmembrane region" description="Helical" evidence="1">
    <location>
        <begin position="79"/>
        <end position="99"/>
    </location>
</feature>
<feature type="transmembrane region" description="Helical" evidence="1">
    <location>
        <begin position="105"/>
        <end position="122"/>
    </location>
</feature>
<gene>
    <name evidence="2" type="ORF">C7H09_06885</name>
</gene>
<dbReference type="InterPro" id="IPR026268">
    <property type="entry name" value="RseC"/>
</dbReference>
<dbReference type="PANTHER" id="PTHR35867:SF1">
    <property type="entry name" value="PROTEIN RSEC"/>
    <property type="match status" value="1"/>
</dbReference>
<dbReference type="PIRSF" id="PIRSF004923">
    <property type="entry name" value="RseC"/>
    <property type="match status" value="1"/>
</dbReference>
<comment type="caution">
    <text evidence="2">The sequence shown here is derived from an EMBL/GenBank/DDBJ whole genome shotgun (WGS) entry which is preliminary data.</text>
</comment>
<sequence>MITETGRVVAEAGSSVWVQTIRTSACQSCAARSGCGQRVLAAASGGKANQVLIENTIGARVGDDVIIGLDEQALLRASVAVYGGPLVLMVAGSILMHRVFGPQDIAAIGGALAGLGAGFLLVRRWQARAGERYKPRLLRVNTVHVSTCL</sequence>
<evidence type="ECO:0000256" key="1">
    <source>
        <dbReference type="SAM" id="Phobius"/>
    </source>
</evidence>
<keyword evidence="1" id="KW-0812">Transmembrane</keyword>
<dbReference type="Proteomes" id="UP000239866">
    <property type="component" value="Unassembled WGS sequence"/>
</dbReference>
<dbReference type="InterPro" id="IPR007359">
    <property type="entry name" value="SigmaE_reg_RseC_MucC"/>
</dbReference>
<keyword evidence="1" id="KW-1133">Transmembrane helix</keyword>
<accession>A0A2T1KKK9</accession>
<dbReference type="PANTHER" id="PTHR35867">
    <property type="entry name" value="PROTEIN RSEC"/>
    <property type="match status" value="1"/>
</dbReference>
<name>A0A2T1KKK9_9GAMM</name>
<dbReference type="RefSeq" id="WP_106761862.1">
    <property type="nucleotide sequence ID" value="NZ_PXNP01000023.1"/>
</dbReference>
<dbReference type="AlphaFoldDB" id="A0A2T1KKK9"/>
<dbReference type="EMBL" id="PXNP01000023">
    <property type="protein sequence ID" value="PSF10661.1"/>
    <property type="molecule type" value="Genomic_DNA"/>
</dbReference>
<organism evidence="2 3">
    <name type="scientific">Marinobacter fuscus</name>
    <dbReference type="NCBI Taxonomy" id="2109942"/>
    <lineage>
        <taxon>Bacteria</taxon>
        <taxon>Pseudomonadati</taxon>
        <taxon>Pseudomonadota</taxon>
        <taxon>Gammaproteobacteria</taxon>
        <taxon>Pseudomonadales</taxon>
        <taxon>Marinobacteraceae</taxon>
        <taxon>Marinobacter</taxon>
    </lineage>
</organism>
<reference evidence="2 3" key="1">
    <citation type="submission" date="2018-03" db="EMBL/GenBank/DDBJ databases">
        <title>Marinobacter brunus sp. nov., a marine bacterium of Gamma-proteobacteria isolated from the surface seawater of the South China Sea.</title>
        <authorList>
            <person name="Cheng H."/>
            <person name="Wu Y.-H."/>
            <person name="Xamxidin M."/>
            <person name="Xu X.-W."/>
        </authorList>
    </citation>
    <scope>NUCLEOTIDE SEQUENCE [LARGE SCALE GENOMIC DNA]</scope>
    <source>
        <strain evidence="2 3">NH169-3</strain>
    </source>
</reference>
<dbReference type="Pfam" id="PF04246">
    <property type="entry name" value="RseC_MucC"/>
    <property type="match status" value="1"/>
</dbReference>
<evidence type="ECO:0000313" key="3">
    <source>
        <dbReference type="Proteomes" id="UP000239866"/>
    </source>
</evidence>
<proteinExistence type="predicted"/>
<keyword evidence="3" id="KW-1185">Reference proteome</keyword>
<protein>
    <submittedName>
        <fullName evidence="2">Sigma E positive regulator RseC/MucC</fullName>
    </submittedName>
</protein>
<dbReference type="OrthoDB" id="9795854at2"/>
<keyword evidence="1" id="KW-0472">Membrane</keyword>